<reference evidence="3" key="1">
    <citation type="journal article" date="2019" name="Int. J. Syst. Evol. Microbiol.">
        <title>The Global Catalogue of Microorganisms (GCM) 10K type strain sequencing project: providing services to taxonomists for standard genome sequencing and annotation.</title>
        <authorList>
            <consortium name="The Broad Institute Genomics Platform"/>
            <consortium name="The Broad Institute Genome Sequencing Center for Infectious Disease"/>
            <person name="Wu L."/>
            <person name="Ma J."/>
        </authorList>
    </citation>
    <scope>NUCLEOTIDE SEQUENCE [LARGE SCALE GENOMIC DNA]</scope>
    <source>
        <strain evidence="3">JCM 17656</strain>
    </source>
</reference>
<dbReference type="Proteomes" id="UP001500707">
    <property type="component" value="Unassembled WGS sequence"/>
</dbReference>
<keyword evidence="3" id="KW-1185">Reference proteome</keyword>
<accession>A0ABP6WU78</accession>
<dbReference type="EMBL" id="BAABCE010000008">
    <property type="protein sequence ID" value="GAA3556779.1"/>
    <property type="molecule type" value="Genomic_DNA"/>
</dbReference>
<protein>
    <submittedName>
        <fullName evidence="2">Uncharacterized protein</fullName>
    </submittedName>
</protein>
<gene>
    <name evidence="2" type="ORF">GCM10022295_43510</name>
</gene>
<organism evidence="2 3">
    <name type="scientific">Streptomyces osmaniensis</name>
    <dbReference type="NCBI Taxonomy" id="593134"/>
    <lineage>
        <taxon>Bacteria</taxon>
        <taxon>Bacillati</taxon>
        <taxon>Actinomycetota</taxon>
        <taxon>Actinomycetes</taxon>
        <taxon>Kitasatosporales</taxon>
        <taxon>Streptomycetaceae</taxon>
        <taxon>Streptomyces</taxon>
    </lineage>
</organism>
<dbReference type="RefSeq" id="WP_346183096.1">
    <property type="nucleotide sequence ID" value="NZ_BAABCE010000008.1"/>
</dbReference>
<feature type="region of interest" description="Disordered" evidence="1">
    <location>
        <begin position="1"/>
        <end position="21"/>
    </location>
</feature>
<evidence type="ECO:0000313" key="2">
    <source>
        <dbReference type="EMBL" id="GAA3556779.1"/>
    </source>
</evidence>
<comment type="caution">
    <text evidence="2">The sequence shown here is derived from an EMBL/GenBank/DDBJ whole genome shotgun (WGS) entry which is preliminary data.</text>
</comment>
<evidence type="ECO:0000256" key="1">
    <source>
        <dbReference type="SAM" id="MobiDB-lite"/>
    </source>
</evidence>
<sequence length="46" mass="4955">MKLGKALATGVAEERPQTHDEELELADAIRDIEAPAPQSEEVPAAR</sequence>
<name>A0ABP6WU78_9ACTN</name>
<evidence type="ECO:0000313" key="3">
    <source>
        <dbReference type="Proteomes" id="UP001500707"/>
    </source>
</evidence>
<proteinExistence type="predicted"/>